<keyword evidence="9" id="KW-1185">Reference proteome</keyword>
<reference evidence="7 9" key="1">
    <citation type="journal article" date="2011" name="Nature">
        <title>The Medicago genome provides insight into the evolution of rhizobial symbioses.</title>
        <authorList>
            <person name="Young N.D."/>
            <person name="Debelle F."/>
            <person name="Oldroyd G.E."/>
            <person name="Geurts R."/>
            <person name="Cannon S.B."/>
            <person name="Udvardi M.K."/>
            <person name="Benedito V.A."/>
            <person name="Mayer K.F."/>
            <person name="Gouzy J."/>
            <person name="Schoof H."/>
            <person name="Van de Peer Y."/>
            <person name="Proost S."/>
            <person name="Cook D.R."/>
            <person name="Meyers B.C."/>
            <person name="Spannagl M."/>
            <person name="Cheung F."/>
            <person name="De Mita S."/>
            <person name="Krishnakumar V."/>
            <person name="Gundlach H."/>
            <person name="Zhou S."/>
            <person name="Mudge J."/>
            <person name="Bharti A.K."/>
            <person name="Murray J.D."/>
            <person name="Naoumkina M.A."/>
            <person name="Rosen B."/>
            <person name="Silverstein K.A."/>
            <person name="Tang H."/>
            <person name="Rombauts S."/>
            <person name="Zhao P.X."/>
            <person name="Zhou P."/>
            <person name="Barbe V."/>
            <person name="Bardou P."/>
            <person name="Bechner M."/>
            <person name="Bellec A."/>
            <person name="Berger A."/>
            <person name="Berges H."/>
            <person name="Bidwell S."/>
            <person name="Bisseling T."/>
            <person name="Choisne N."/>
            <person name="Couloux A."/>
            <person name="Denny R."/>
            <person name="Deshpande S."/>
            <person name="Dai X."/>
            <person name="Doyle J.J."/>
            <person name="Dudez A.M."/>
            <person name="Farmer A.D."/>
            <person name="Fouteau S."/>
            <person name="Franken C."/>
            <person name="Gibelin C."/>
            <person name="Gish J."/>
            <person name="Goldstein S."/>
            <person name="Gonzalez A.J."/>
            <person name="Green P.J."/>
            <person name="Hallab A."/>
            <person name="Hartog M."/>
            <person name="Hua A."/>
            <person name="Humphray S.J."/>
            <person name="Jeong D.H."/>
            <person name="Jing Y."/>
            <person name="Jocker A."/>
            <person name="Kenton S.M."/>
            <person name="Kim D.J."/>
            <person name="Klee K."/>
            <person name="Lai H."/>
            <person name="Lang C."/>
            <person name="Lin S."/>
            <person name="Macmil S.L."/>
            <person name="Magdelenat G."/>
            <person name="Matthews L."/>
            <person name="McCorrison J."/>
            <person name="Monaghan E.L."/>
            <person name="Mun J.H."/>
            <person name="Najar F.Z."/>
            <person name="Nicholson C."/>
            <person name="Noirot C."/>
            <person name="O'Bleness M."/>
            <person name="Paule C.R."/>
            <person name="Poulain J."/>
            <person name="Prion F."/>
            <person name="Qin B."/>
            <person name="Qu C."/>
            <person name="Retzel E.F."/>
            <person name="Riddle C."/>
            <person name="Sallet E."/>
            <person name="Samain S."/>
            <person name="Samson N."/>
            <person name="Sanders I."/>
            <person name="Saurat O."/>
            <person name="Scarpelli C."/>
            <person name="Schiex T."/>
            <person name="Segurens B."/>
            <person name="Severin A.J."/>
            <person name="Sherrier D.J."/>
            <person name="Shi R."/>
            <person name="Sims S."/>
            <person name="Singer S.R."/>
            <person name="Sinharoy S."/>
            <person name="Sterck L."/>
            <person name="Viollet A."/>
            <person name="Wang B.B."/>
            <person name="Wang K."/>
            <person name="Wang M."/>
            <person name="Wang X."/>
            <person name="Warfsmann J."/>
            <person name="Weissenbach J."/>
            <person name="White D.D."/>
            <person name="White J.D."/>
            <person name="Wiley G.B."/>
            <person name="Wincker P."/>
            <person name="Xing Y."/>
            <person name="Yang L."/>
            <person name="Yao Z."/>
            <person name="Ying F."/>
            <person name="Zhai J."/>
            <person name="Zhou L."/>
            <person name="Zuber A."/>
            <person name="Denarie J."/>
            <person name="Dixon R.A."/>
            <person name="May G.D."/>
            <person name="Schwartz D.C."/>
            <person name="Rogers J."/>
            <person name="Quetier F."/>
            <person name="Town C.D."/>
            <person name="Roe B.A."/>
        </authorList>
    </citation>
    <scope>NUCLEOTIDE SEQUENCE [LARGE SCALE GENOMIC DNA]</scope>
    <source>
        <strain evidence="7">A17</strain>
        <strain evidence="8 9">cv. Jemalong A17</strain>
    </source>
</reference>
<dbReference type="EnsemblPlants" id="KEH36934">
    <property type="protein sequence ID" value="KEH36934"/>
    <property type="gene ID" value="MTR_2g024380"/>
</dbReference>
<protein>
    <submittedName>
        <fullName evidence="7">WRKY DNA-binding domain protein</fullName>
    </submittedName>
</protein>
<comment type="subcellular location">
    <subcellularLocation>
        <location evidence="1">Nucleus</location>
    </subcellularLocation>
</comment>
<dbReference type="PANTHER" id="PTHR32096:SF19">
    <property type="entry name" value="OS01G0750100 PROTEIN"/>
    <property type="match status" value="1"/>
</dbReference>
<dbReference type="AlphaFoldDB" id="A0A072V4M0"/>
<dbReference type="GO" id="GO:0003700">
    <property type="term" value="F:DNA-binding transcription factor activity"/>
    <property type="evidence" value="ECO:0000318"/>
    <property type="project" value="GO_Central"/>
</dbReference>
<feature type="domain" description="WRKY" evidence="6">
    <location>
        <begin position="245"/>
        <end position="311"/>
    </location>
</feature>
<accession>A0A072V4M0</accession>
<evidence type="ECO:0000313" key="9">
    <source>
        <dbReference type="Proteomes" id="UP000002051"/>
    </source>
</evidence>
<dbReference type="InterPro" id="IPR003657">
    <property type="entry name" value="WRKY_dom"/>
</dbReference>
<evidence type="ECO:0000256" key="4">
    <source>
        <dbReference type="ARBA" id="ARBA00023163"/>
    </source>
</evidence>
<dbReference type="Proteomes" id="UP000002051">
    <property type="component" value="Chromosome 2"/>
</dbReference>
<organism evidence="7 9">
    <name type="scientific">Medicago truncatula</name>
    <name type="common">Barrel medic</name>
    <name type="synonym">Medicago tribuloides</name>
    <dbReference type="NCBI Taxonomy" id="3880"/>
    <lineage>
        <taxon>Eukaryota</taxon>
        <taxon>Viridiplantae</taxon>
        <taxon>Streptophyta</taxon>
        <taxon>Embryophyta</taxon>
        <taxon>Tracheophyta</taxon>
        <taxon>Spermatophyta</taxon>
        <taxon>Magnoliopsida</taxon>
        <taxon>eudicotyledons</taxon>
        <taxon>Gunneridae</taxon>
        <taxon>Pentapetalae</taxon>
        <taxon>rosids</taxon>
        <taxon>fabids</taxon>
        <taxon>Fabales</taxon>
        <taxon>Fabaceae</taxon>
        <taxon>Papilionoideae</taxon>
        <taxon>50 kb inversion clade</taxon>
        <taxon>NPAAA clade</taxon>
        <taxon>Hologalegina</taxon>
        <taxon>IRL clade</taxon>
        <taxon>Trifolieae</taxon>
        <taxon>Medicago</taxon>
    </lineage>
</organism>
<proteinExistence type="predicted"/>
<dbReference type="SUPFAM" id="SSF118290">
    <property type="entry name" value="WRKY DNA-binding domain"/>
    <property type="match status" value="1"/>
</dbReference>
<evidence type="ECO:0000313" key="8">
    <source>
        <dbReference type="EnsemblPlants" id="KEH36934"/>
    </source>
</evidence>
<name>A0A072V4M0_MEDTR</name>
<dbReference type="OrthoDB" id="1429533at2759"/>
<dbReference type="InterPro" id="IPR044810">
    <property type="entry name" value="WRKY_plant"/>
</dbReference>
<keyword evidence="4" id="KW-0804">Transcription</keyword>
<dbReference type="Pfam" id="PF03106">
    <property type="entry name" value="WRKY"/>
    <property type="match status" value="1"/>
</dbReference>
<dbReference type="GO" id="GO:0005634">
    <property type="term" value="C:nucleus"/>
    <property type="evidence" value="ECO:0000318"/>
    <property type="project" value="GO_Central"/>
</dbReference>
<keyword evidence="3 7" id="KW-0238">DNA-binding</keyword>
<dbReference type="STRING" id="3880.A0A072V4M0"/>
<evidence type="ECO:0000256" key="1">
    <source>
        <dbReference type="ARBA" id="ARBA00004123"/>
    </source>
</evidence>
<sequence length="470" mass="52179">MDNDDRDLFSIVRSCNATTFTTPTTIFENSPPPQIETTTNNITFTQSATPFCSDDFTFNPEKSPVSFSPLKPNDFIDLDKLMINFNPIPTPAITSMPKINTTTNTVPSPLTTTIPTHITNINTSVHVIHTPTTPPTITPIITATTTTIITPTTITPIRSDASTTMTKTSAHETNQYPTNYNFPILAGQQQIQKNINNQVSLPKPVACIDITTAHFDRAYNHPSVVLFGSRKRKHNNQMALVCYMREDELPKDPWAWRKYGQKPIKGSPHPRSYYKCSTWSDCPARRKVEKCKTQESTYIVTYEGEHNHAKPTFNKNVVVGTSQCKSPKTGLHSAEEIGSSTNITKSGSPNVVMLQIDHPESSNAQVLADQSKILYPEMELLESQLPVVEEVGSSSNVRNLGSHNKMIIEFDEPQSSNVTGVVGDSNLPYSETGFIGSFDDDDDILIPNITAWSEDYLMDFNRLNGVAIFP</sequence>
<gene>
    <name evidence="7" type="ordered locus">MTR_2g024380</name>
</gene>
<dbReference type="Gene3D" id="2.20.25.80">
    <property type="entry name" value="WRKY domain"/>
    <property type="match status" value="1"/>
</dbReference>
<evidence type="ECO:0000259" key="6">
    <source>
        <dbReference type="PROSITE" id="PS50811"/>
    </source>
</evidence>
<evidence type="ECO:0000256" key="2">
    <source>
        <dbReference type="ARBA" id="ARBA00023015"/>
    </source>
</evidence>
<dbReference type="HOGENOM" id="CLU_047325_0_0_1"/>
<dbReference type="PROSITE" id="PS50811">
    <property type="entry name" value="WRKY"/>
    <property type="match status" value="1"/>
</dbReference>
<evidence type="ECO:0000313" key="7">
    <source>
        <dbReference type="EMBL" id="KEH36934.1"/>
    </source>
</evidence>
<dbReference type="EMBL" id="CM001218">
    <property type="protein sequence ID" value="KEH36934.1"/>
    <property type="molecule type" value="Genomic_DNA"/>
</dbReference>
<dbReference type="InterPro" id="IPR036576">
    <property type="entry name" value="WRKY_dom_sf"/>
</dbReference>
<keyword evidence="5" id="KW-0539">Nucleus</keyword>
<reference evidence="7 9" key="2">
    <citation type="journal article" date="2014" name="BMC Genomics">
        <title>An improved genome release (version Mt4.0) for the model legume Medicago truncatula.</title>
        <authorList>
            <person name="Tang H."/>
            <person name="Krishnakumar V."/>
            <person name="Bidwell S."/>
            <person name="Rosen B."/>
            <person name="Chan A."/>
            <person name="Zhou S."/>
            <person name="Gentzbittel L."/>
            <person name="Childs K.L."/>
            <person name="Yandell M."/>
            <person name="Gundlach H."/>
            <person name="Mayer K.F."/>
            <person name="Schwartz D.C."/>
            <person name="Town C.D."/>
        </authorList>
    </citation>
    <scope>GENOME REANNOTATION</scope>
    <source>
        <strain evidence="7">A17</strain>
        <strain evidence="8 9">cv. Jemalong A17</strain>
    </source>
</reference>
<reference evidence="8" key="3">
    <citation type="submission" date="2015-04" db="UniProtKB">
        <authorList>
            <consortium name="EnsemblPlants"/>
        </authorList>
    </citation>
    <scope>IDENTIFICATION</scope>
    <source>
        <strain evidence="8">cv. Jemalong A17</strain>
    </source>
</reference>
<evidence type="ECO:0000256" key="3">
    <source>
        <dbReference type="ARBA" id="ARBA00023125"/>
    </source>
</evidence>
<dbReference type="PANTHER" id="PTHR32096">
    <property type="entry name" value="WRKY TRANSCRIPTION FACTOR 30-RELATED-RELATED"/>
    <property type="match status" value="1"/>
</dbReference>
<evidence type="ECO:0000256" key="5">
    <source>
        <dbReference type="ARBA" id="ARBA00023242"/>
    </source>
</evidence>
<dbReference type="SMART" id="SM00774">
    <property type="entry name" value="WRKY"/>
    <property type="match status" value="1"/>
</dbReference>
<dbReference type="GO" id="GO:0000976">
    <property type="term" value="F:transcription cis-regulatory region binding"/>
    <property type="evidence" value="ECO:0000318"/>
    <property type="project" value="GO_Central"/>
</dbReference>
<keyword evidence="2" id="KW-0805">Transcription regulation</keyword>